<evidence type="ECO:0000256" key="4">
    <source>
        <dbReference type="ARBA" id="ARBA00022840"/>
    </source>
</evidence>
<comment type="function">
    <text evidence="6">Part of the ABC transporter complex HmuTUV involved in hemin import. Responsible for energy coupling to the transport system.</text>
</comment>
<dbReference type="InterPro" id="IPR003593">
    <property type="entry name" value="AAA+_ATPase"/>
</dbReference>
<dbReference type="CDD" id="cd03214">
    <property type="entry name" value="ABC_Iron-Siderophores_B12_Hemin"/>
    <property type="match status" value="1"/>
</dbReference>
<dbReference type="Pfam" id="PF00005">
    <property type="entry name" value="ABC_tran"/>
    <property type="match status" value="1"/>
</dbReference>
<comment type="similarity">
    <text evidence="1">Belongs to the ABC transporter superfamily.</text>
</comment>
<keyword evidence="9" id="KW-1185">Reference proteome</keyword>
<sequence>MLEAINITVHAGPKKLLRDVYFRSCPGELTVIIGPNGAGKSTLLKCLTGDLTPTTGTVMLDGTSILSVPAVELASRRAVLPQSSQLSFPFSVEEVVMLGLVSGTHGLSAKQLRPRVLEALDRVGLSSYLHRYYQELSGGEKQRVHLARVLCQVWEPRQEGRANYLFLDEPTASLDLKHQIDVLETGRKYANEGGGVIAVLHDIDLACVYADKIFVLNHGNLVAHGTPQDVVTTDLLRSVYQLDDRMLETKWGHLAKGQNLGKSWSELRPS</sequence>
<evidence type="ECO:0000256" key="6">
    <source>
        <dbReference type="ARBA" id="ARBA00037066"/>
    </source>
</evidence>
<dbReference type="SUPFAM" id="SSF52540">
    <property type="entry name" value="P-loop containing nucleoside triphosphate hydrolases"/>
    <property type="match status" value="1"/>
</dbReference>
<keyword evidence="2" id="KW-0813">Transport</keyword>
<dbReference type="PANTHER" id="PTHR42794:SF1">
    <property type="entry name" value="HEMIN IMPORT ATP-BINDING PROTEIN HMUV"/>
    <property type="match status" value="1"/>
</dbReference>
<dbReference type="Gene3D" id="3.40.50.300">
    <property type="entry name" value="P-loop containing nucleotide triphosphate hydrolases"/>
    <property type="match status" value="1"/>
</dbReference>
<dbReference type="EMBL" id="FPBD01000003">
    <property type="protein sequence ID" value="SFT79030.1"/>
    <property type="molecule type" value="Genomic_DNA"/>
</dbReference>
<evidence type="ECO:0000256" key="1">
    <source>
        <dbReference type="ARBA" id="ARBA00005417"/>
    </source>
</evidence>
<proteinExistence type="inferred from homology"/>
<feature type="domain" description="ABC transporter" evidence="7">
    <location>
        <begin position="2"/>
        <end position="243"/>
    </location>
</feature>
<keyword evidence="5" id="KW-1278">Translocase</keyword>
<evidence type="ECO:0000313" key="9">
    <source>
        <dbReference type="Proteomes" id="UP000183371"/>
    </source>
</evidence>
<dbReference type="AlphaFoldDB" id="A0A1I7AVU4"/>
<dbReference type="Proteomes" id="UP000183371">
    <property type="component" value="Unassembled WGS sequence"/>
</dbReference>
<keyword evidence="3" id="KW-0547">Nucleotide-binding</keyword>
<organism evidence="8 9">
    <name type="scientific">Pseudovibrio denitrificans</name>
    <dbReference type="NCBI Taxonomy" id="258256"/>
    <lineage>
        <taxon>Bacteria</taxon>
        <taxon>Pseudomonadati</taxon>
        <taxon>Pseudomonadota</taxon>
        <taxon>Alphaproteobacteria</taxon>
        <taxon>Hyphomicrobiales</taxon>
        <taxon>Stappiaceae</taxon>
        <taxon>Pseudovibrio</taxon>
    </lineage>
</organism>
<dbReference type="InterPro" id="IPR027417">
    <property type="entry name" value="P-loop_NTPase"/>
</dbReference>
<dbReference type="RefSeq" id="WP_054784525.1">
    <property type="nucleotide sequence ID" value="NZ_FPBD01000003.1"/>
</dbReference>
<dbReference type="NCBIfam" id="NF010068">
    <property type="entry name" value="PRK13548.1"/>
    <property type="match status" value="1"/>
</dbReference>
<evidence type="ECO:0000313" key="8">
    <source>
        <dbReference type="EMBL" id="SFT79030.1"/>
    </source>
</evidence>
<dbReference type="PROSITE" id="PS50893">
    <property type="entry name" value="ABC_TRANSPORTER_2"/>
    <property type="match status" value="1"/>
</dbReference>
<dbReference type="PANTHER" id="PTHR42794">
    <property type="entry name" value="HEMIN IMPORT ATP-BINDING PROTEIN HMUV"/>
    <property type="match status" value="1"/>
</dbReference>
<name>A0A1I7AVU4_9HYPH</name>
<accession>A0A1I7AVU4</accession>
<dbReference type="FunFam" id="3.40.50.300:FF:000134">
    <property type="entry name" value="Iron-enterobactin ABC transporter ATP-binding protein"/>
    <property type="match status" value="1"/>
</dbReference>
<dbReference type="SMART" id="SM00382">
    <property type="entry name" value="AAA"/>
    <property type="match status" value="1"/>
</dbReference>
<keyword evidence="4 8" id="KW-0067">ATP-binding</keyword>
<dbReference type="GO" id="GO:0005524">
    <property type="term" value="F:ATP binding"/>
    <property type="evidence" value="ECO:0007669"/>
    <property type="project" value="UniProtKB-KW"/>
</dbReference>
<evidence type="ECO:0000256" key="3">
    <source>
        <dbReference type="ARBA" id="ARBA00022741"/>
    </source>
</evidence>
<reference evidence="9" key="1">
    <citation type="submission" date="2016-10" db="EMBL/GenBank/DDBJ databases">
        <authorList>
            <person name="Varghese N."/>
            <person name="Submissions S."/>
        </authorList>
    </citation>
    <scope>NUCLEOTIDE SEQUENCE [LARGE SCALE GENOMIC DNA]</scope>
    <source>
        <strain evidence="9">DSM 17465</strain>
    </source>
</reference>
<gene>
    <name evidence="8" type="ORF">SAMN05444141_103412</name>
</gene>
<dbReference type="GO" id="GO:0016887">
    <property type="term" value="F:ATP hydrolysis activity"/>
    <property type="evidence" value="ECO:0007669"/>
    <property type="project" value="InterPro"/>
</dbReference>
<evidence type="ECO:0000256" key="2">
    <source>
        <dbReference type="ARBA" id="ARBA00022448"/>
    </source>
</evidence>
<evidence type="ECO:0000259" key="7">
    <source>
        <dbReference type="PROSITE" id="PS50893"/>
    </source>
</evidence>
<evidence type="ECO:0000256" key="5">
    <source>
        <dbReference type="ARBA" id="ARBA00022967"/>
    </source>
</evidence>
<dbReference type="InterPro" id="IPR003439">
    <property type="entry name" value="ABC_transporter-like_ATP-bd"/>
</dbReference>
<protein>
    <submittedName>
        <fullName evidence="8">Iron complex transport system ATP-binding protein</fullName>
    </submittedName>
</protein>